<dbReference type="Proteomes" id="UP000015105">
    <property type="component" value="Chromosome 2D"/>
</dbReference>
<reference evidence="1" key="5">
    <citation type="journal article" date="2021" name="G3 (Bethesda)">
        <title>Aegilops tauschii genome assembly Aet v5.0 features greater sequence contiguity and improved annotation.</title>
        <authorList>
            <person name="Wang L."/>
            <person name="Zhu T."/>
            <person name="Rodriguez J.C."/>
            <person name="Deal K.R."/>
            <person name="Dubcovsky J."/>
            <person name="McGuire P.E."/>
            <person name="Lux T."/>
            <person name="Spannagl M."/>
            <person name="Mayer K.F.X."/>
            <person name="Baldrich P."/>
            <person name="Meyers B.C."/>
            <person name="Huo N."/>
            <person name="Gu Y.Q."/>
            <person name="Zhou H."/>
            <person name="Devos K.M."/>
            <person name="Bennetzen J.L."/>
            <person name="Unver T."/>
            <person name="Budak H."/>
            <person name="Gulick P.J."/>
            <person name="Galiba G."/>
            <person name="Kalapos B."/>
            <person name="Nelson D.R."/>
            <person name="Li P."/>
            <person name="You F.M."/>
            <person name="Luo M.C."/>
            <person name="Dvorak J."/>
        </authorList>
    </citation>
    <scope>NUCLEOTIDE SEQUENCE [LARGE SCALE GENOMIC DNA]</scope>
    <source>
        <strain evidence="1">cv. AL8/78</strain>
    </source>
</reference>
<evidence type="ECO:0000313" key="2">
    <source>
        <dbReference type="Proteomes" id="UP000015105"/>
    </source>
</evidence>
<organism evidence="1 2">
    <name type="scientific">Aegilops tauschii subsp. strangulata</name>
    <name type="common">Goatgrass</name>
    <dbReference type="NCBI Taxonomy" id="200361"/>
    <lineage>
        <taxon>Eukaryota</taxon>
        <taxon>Viridiplantae</taxon>
        <taxon>Streptophyta</taxon>
        <taxon>Embryophyta</taxon>
        <taxon>Tracheophyta</taxon>
        <taxon>Spermatophyta</taxon>
        <taxon>Magnoliopsida</taxon>
        <taxon>Liliopsida</taxon>
        <taxon>Poales</taxon>
        <taxon>Poaceae</taxon>
        <taxon>BOP clade</taxon>
        <taxon>Pooideae</taxon>
        <taxon>Triticodae</taxon>
        <taxon>Triticeae</taxon>
        <taxon>Triticinae</taxon>
        <taxon>Aegilops</taxon>
    </lineage>
</organism>
<reference evidence="2" key="1">
    <citation type="journal article" date="2014" name="Science">
        <title>Ancient hybridizations among the ancestral genomes of bread wheat.</title>
        <authorList>
            <consortium name="International Wheat Genome Sequencing Consortium,"/>
            <person name="Marcussen T."/>
            <person name="Sandve S.R."/>
            <person name="Heier L."/>
            <person name="Spannagl M."/>
            <person name="Pfeifer M."/>
            <person name="Jakobsen K.S."/>
            <person name="Wulff B.B."/>
            <person name="Steuernagel B."/>
            <person name="Mayer K.F."/>
            <person name="Olsen O.A."/>
        </authorList>
    </citation>
    <scope>NUCLEOTIDE SEQUENCE [LARGE SCALE GENOMIC DNA]</scope>
    <source>
        <strain evidence="2">cv. AL8/78</strain>
    </source>
</reference>
<dbReference type="Gramene" id="AET2Gv20005500.8">
    <property type="protein sequence ID" value="AET2Gv20005500.8"/>
    <property type="gene ID" value="AET2Gv20005500"/>
</dbReference>
<dbReference type="AlphaFoldDB" id="A0A453A6L2"/>
<reference evidence="1" key="4">
    <citation type="submission" date="2019-03" db="UniProtKB">
        <authorList>
            <consortium name="EnsemblPlants"/>
        </authorList>
    </citation>
    <scope>IDENTIFICATION</scope>
</reference>
<reference evidence="2" key="2">
    <citation type="journal article" date="2017" name="Nat. Plants">
        <title>The Aegilops tauschii genome reveals multiple impacts of transposons.</title>
        <authorList>
            <person name="Zhao G."/>
            <person name="Zou C."/>
            <person name="Li K."/>
            <person name="Wang K."/>
            <person name="Li T."/>
            <person name="Gao L."/>
            <person name="Zhang X."/>
            <person name="Wang H."/>
            <person name="Yang Z."/>
            <person name="Liu X."/>
            <person name="Jiang W."/>
            <person name="Mao L."/>
            <person name="Kong X."/>
            <person name="Jiao Y."/>
            <person name="Jia J."/>
        </authorList>
    </citation>
    <scope>NUCLEOTIDE SEQUENCE [LARGE SCALE GENOMIC DNA]</scope>
    <source>
        <strain evidence="2">cv. AL8/78</strain>
    </source>
</reference>
<reference evidence="1" key="3">
    <citation type="journal article" date="2017" name="Nature">
        <title>Genome sequence of the progenitor of the wheat D genome Aegilops tauschii.</title>
        <authorList>
            <person name="Luo M.C."/>
            <person name="Gu Y.Q."/>
            <person name="Puiu D."/>
            <person name="Wang H."/>
            <person name="Twardziok S.O."/>
            <person name="Deal K.R."/>
            <person name="Huo N."/>
            <person name="Zhu T."/>
            <person name="Wang L."/>
            <person name="Wang Y."/>
            <person name="McGuire P.E."/>
            <person name="Liu S."/>
            <person name="Long H."/>
            <person name="Ramasamy R.K."/>
            <person name="Rodriguez J.C."/>
            <person name="Van S.L."/>
            <person name="Yuan L."/>
            <person name="Wang Z."/>
            <person name="Xia Z."/>
            <person name="Xiao L."/>
            <person name="Anderson O.D."/>
            <person name="Ouyang S."/>
            <person name="Liang Y."/>
            <person name="Zimin A.V."/>
            <person name="Pertea G."/>
            <person name="Qi P."/>
            <person name="Bennetzen J.L."/>
            <person name="Dai X."/>
            <person name="Dawson M.W."/>
            <person name="Muller H.G."/>
            <person name="Kugler K."/>
            <person name="Rivarola-Duarte L."/>
            <person name="Spannagl M."/>
            <person name="Mayer K.F.X."/>
            <person name="Lu F.H."/>
            <person name="Bevan M.W."/>
            <person name="Leroy P."/>
            <person name="Li P."/>
            <person name="You F.M."/>
            <person name="Sun Q."/>
            <person name="Liu Z."/>
            <person name="Lyons E."/>
            <person name="Wicker T."/>
            <person name="Salzberg S.L."/>
            <person name="Devos K.M."/>
            <person name="Dvorak J."/>
        </authorList>
    </citation>
    <scope>NUCLEOTIDE SEQUENCE [LARGE SCALE GENOMIC DNA]</scope>
    <source>
        <strain evidence="1">cv. AL8/78</strain>
    </source>
</reference>
<proteinExistence type="predicted"/>
<name>A0A453A6L2_AEGTS</name>
<sequence>MGIFIFYLIPTSNEIYCIQKPTFTKKISYSIIHFCT</sequence>
<keyword evidence="2" id="KW-1185">Reference proteome</keyword>
<evidence type="ECO:0000313" key="1">
    <source>
        <dbReference type="EnsemblPlants" id="AET2Gv20005500.8"/>
    </source>
</evidence>
<protein>
    <submittedName>
        <fullName evidence="1">Uncharacterized protein</fullName>
    </submittedName>
</protein>
<accession>A0A453A6L2</accession>
<dbReference type="EnsemblPlants" id="AET2Gv20005500.8">
    <property type="protein sequence ID" value="AET2Gv20005500.8"/>
    <property type="gene ID" value="AET2Gv20005500"/>
</dbReference>